<sequence length="177" mass="19989">MLNGDKIGLRDQADQLVVHQLTGILTNSLAEGKRLGEIETCSWNTTQFWAAGKMWTWCIVAKGGKVAHTRQHGRAPTTNAVVHQAHNHFKACPATRTTDSERRPYSRRLSASSAPPDFWNVDRRRCTRAQSLADIQPMRQHQQMQLSATICVLPQDKLEPSPRLHLAIDRALRHARL</sequence>
<dbReference type="Proteomes" id="UP000076532">
    <property type="component" value="Unassembled WGS sequence"/>
</dbReference>
<proteinExistence type="predicted"/>
<dbReference type="AlphaFoldDB" id="A0A166TS19"/>
<keyword evidence="2" id="KW-1185">Reference proteome</keyword>
<evidence type="ECO:0000313" key="1">
    <source>
        <dbReference type="EMBL" id="KZP30913.1"/>
    </source>
</evidence>
<feature type="non-terminal residue" evidence="1">
    <location>
        <position position="177"/>
    </location>
</feature>
<dbReference type="EMBL" id="KV417491">
    <property type="protein sequence ID" value="KZP30913.1"/>
    <property type="molecule type" value="Genomic_DNA"/>
</dbReference>
<organism evidence="1 2">
    <name type="scientific">Athelia psychrophila</name>
    <dbReference type="NCBI Taxonomy" id="1759441"/>
    <lineage>
        <taxon>Eukaryota</taxon>
        <taxon>Fungi</taxon>
        <taxon>Dikarya</taxon>
        <taxon>Basidiomycota</taxon>
        <taxon>Agaricomycotina</taxon>
        <taxon>Agaricomycetes</taxon>
        <taxon>Agaricomycetidae</taxon>
        <taxon>Atheliales</taxon>
        <taxon>Atheliaceae</taxon>
        <taxon>Athelia</taxon>
    </lineage>
</organism>
<name>A0A166TS19_9AGAM</name>
<protein>
    <submittedName>
        <fullName evidence="1">Uncharacterized protein</fullName>
    </submittedName>
</protein>
<gene>
    <name evidence="1" type="ORF">FIBSPDRAFT_926069</name>
</gene>
<reference evidence="1 2" key="1">
    <citation type="journal article" date="2016" name="Mol. Biol. Evol.">
        <title>Comparative Genomics of Early-Diverging Mushroom-Forming Fungi Provides Insights into the Origins of Lignocellulose Decay Capabilities.</title>
        <authorList>
            <person name="Nagy L.G."/>
            <person name="Riley R."/>
            <person name="Tritt A."/>
            <person name="Adam C."/>
            <person name="Daum C."/>
            <person name="Floudas D."/>
            <person name="Sun H."/>
            <person name="Yadav J.S."/>
            <person name="Pangilinan J."/>
            <person name="Larsson K.H."/>
            <person name="Matsuura K."/>
            <person name="Barry K."/>
            <person name="Labutti K."/>
            <person name="Kuo R."/>
            <person name="Ohm R.A."/>
            <person name="Bhattacharya S.S."/>
            <person name="Shirouzu T."/>
            <person name="Yoshinaga Y."/>
            <person name="Martin F.M."/>
            <person name="Grigoriev I.V."/>
            <person name="Hibbett D.S."/>
        </authorList>
    </citation>
    <scope>NUCLEOTIDE SEQUENCE [LARGE SCALE GENOMIC DNA]</scope>
    <source>
        <strain evidence="1 2">CBS 109695</strain>
    </source>
</reference>
<accession>A0A166TS19</accession>
<evidence type="ECO:0000313" key="2">
    <source>
        <dbReference type="Proteomes" id="UP000076532"/>
    </source>
</evidence>